<dbReference type="Gene3D" id="3.40.50.10480">
    <property type="entry name" value="Probable brix-domain ribosomal biogenesis protein"/>
    <property type="match status" value="1"/>
</dbReference>
<dbReference type="GO" id="GO:0030687">
    <property type="term" value="C:preribosome, large subunit precursor"/>
    <property type="evidence" value="ECO:0007669"/>
    <property type="project" value="TreeGrafter"/>
</dbReference>
<keyword evidence="4" id="KW-1185">Reference proteome</keyword>
<evidence type="ECO:0000259" key="2">
    <source>
        <dbReference type="PROSITE" id="PS50833"/>
    </source>
</evidence>
<dbReference type="PROSITE" id="PS50833">
    <property type="entry name" value="BRIX"/>
    <property type="match status" value="1"/>
</dbReference>
<proteinExistence type="predicted"/>
<organism evidence="3 4">
    <name type="scientific">Neocucurbitaria cava</name>
    <dbReference type="NCBI Taxonomy" id="798079"/>
    <lineage>
        <taxon>Eukaryota</taxon>
        <taxon>Fungi</taxon>
        <taxon>Dikarya</taxon>
        <taxon>Ascomycota</taxon>
        <taxon>Pezizomycotina</taxon>
        <taxon>Dothideomycetes</taxon>
        <taxon>Pleosporomycetidae</taxon>
        <taxon>Pleosporales</taxon>
        <taxon>Pleosporineae</taxon>
        <taxon>Cucurbitariaceae</taxon>
        <taxon>Neocucurbitaria</taxon>
    </lineage>
</organism>
<protein>
    <submittedName>
        <fullName evidence="3">Ribosome production factor 1</fullName>
    </submittedName>
</protein>
<dbReference type="EMBL" id="JAPEUY010000013">
    <property type="protein sequence ID" value="KAJ4366872.1"/>
    <property type="molecule type" value="Genomic_DNA"/>
</dbReference>
<name>A0A9W8Y4N0_9PLEO</name>
<dbReference type="AlphaFoldDB" id="A0A9W8Y4N0"/>
<dbReference type="PANTHER" id="PTHR22734:SF3">
    <property type="entry name" value="RIBOSOME PRODUCTION FACTOR 1"/>
    <property type="match status" value="1"/>
</dbReference>
<dbReference type="SMART" id="SM00879">
    <property type="entry name" value="Brix"/>
    <property type="match status" value="1"/>
</dbReference>
<feature type="compositionally biased region" description="Polar residues" evidence="1">
    <location>
        <begin position="174"/>
        <end position="183"/>
    </location>
</feature>
<dbReference type="GO" id="GO:0005730">
    <property type="term" value="C:nucleolus"/>
    <property type="evidence" value="ECO:0007669"/>
    <property type="project" value="TreeGrafter"/>
</dbReference>
<dbReference type="GO" id="GO:0042134">
    <property type="term" value="F:rRNA primary transcript binding"/>
    <property type="evidence" value="ECO:0007669"/>
    <property type="project" value="InterPro"/>
</dbReference>
<feature type="compositionally biased region" description="Acidic residues" evidence="1">
    <location>
        <begin position="125"/>
        <end position="147"/>
    </location>
</feature>
<dbReference type="PANTHER" id="PTHR22734">
    <property type="entry name" value="U3 SMALL NUCLEOLAR RIBONUCLEOPROTEIN PROTEIN IMP4"/>
    <property type="match status" value="1"/>
</dbReference>
<dbReference type="InterPro" id="IPR007109">
    <property type="entry name" value="Brix"/>
</dbReference>
<dbReference type="Proteomes" id="UP001140560">
    <property type="component" value="Unassembled WGS sequence"/>
</dbReference>
<dbReference type="InterPro" id="IPR044281">
    <property type="entry name" value="IMP4/RPF1"/>
</dbReference>
<dbReference type="GO" id="GO:0000470">
    <property type="term" value="P:maturation of LSU-rRNA"/>
    <property type="evidence" value="ECO:0007669"/>
    <property type="project" value="TreeGrafter"/>
</dbReference>
<feature type="region of interest" description="Disordered" evidence="1">
    <location>
        <begin position="122"/>
        <end position="183"/>
    </location>
</feature>
<evidence type="ECO:0000313" key="3">
    <source>
        <dbReference type="EMBL" id="KAJ4366872.1"/>
    </source>
</evidence>
<dbReference type="Pfam" id="PF04427">
    <property type="entry name" value="Brix"/>
    <property type="match status" value="1"/>
</dbReference>
<comment type="caution">
    <text evidence="3">The sequence shown here is derived from an EMBL/GenBank/DDBJ whole genome shotgun (WGS) entry which is preliminary data.</text>
</comment>
<sequence>MAFTSSAPAGFKPKNKLRRQAAHLSTKKAKEAEKRDLRHRRKREEAKDASLREDRLARNIPATIDSKRVWDDEPVGDEEDALGWAVDVERLAKRRKLEQEAAEQGEGEDCGEEGVLAKLKKREQEEADGDSEQDDEADSMLDPDSDLEQASNSDSDSAPSRKHKAEPPKRAASPATSTATNLELSPEFLRQKFPQLFQPVEEPKILITTSINSTLYKEAEILTSLFPNSTYIRRTAHVHAHKYSVREIAQFASAREYTALVVLMQAEHEKKPDGLDIIHLPNGPHFHFSVTNWIEGKKLPRHGNDTGHYPELILNNFKTPLGILTAHLFKGLFPATPELEGRQVLTLHNQRDYIFVRRHRYVFRDKRETEKPILGADGKPIKGVEDVKVGMQEIGPRMTLKLRRIDRAIQFKSGQEWQWKGRMEKKRTRFNM</sequence>
<dbReference type="GO" id="GO:0000460">
    <property type="term" value="P:maturation of 5.8S rRNA"/>
    <property type="evidence" value="ECO:0007669"/>
    <property type="project" value="TreeGrafter"/>
</dbReference>
<gene>
    <name evidence="3" type="primary">RPF1</name>
    <name evidence="3" type="ORF">N0V83_007400</name>
</gene>
<dbReference type="SUPFAM" id="SSF52954">
    <property type="entry name" value="Class II aaRS ABD-related"/>
    <property type="match status" value="1"/>
</dbReference>
<evidence type="ECO:0000256" key="1">
    <source>
        <dbReference type="SAM" id="MobiDB-lite"/>
    </source>
</evidence>
<feature type="compositionally biased region" description="Acidic residues" evidence="1">
    <location>
        <begin position="72"/>
        <end position="81"/>
    </location>
</feature>
<feature type="compositionally biased region" description="Polar residues" evidence="1">
    <location>
        <begin position="148"/>
        <end position="158"/>
    </location>
</feature>
<feature type="region of interest" description="Disordered" evidence="1">
    <location>
        <begin position="1"/>
        <end position="86"/>
    </location>
</feature>
<evidence type="ECO:0000313" key="4">
    <source>
        <dbReference type="Proteomes" id="UP001140560"/>
    </source>
</evidence>
<feature type="compositionally biased region" description="Basic and acidic residues" evidence="1">
    <location>
        <begin position="43"/>
        <end position="57"/>
    </location>
</feature>
<feature type="domain" description="Brix" evidence="2">
    <location>
        <begin position="201"/>
        <end position="411"/>
    </location>
</feature>
<dbReference type="OrthoDB" id="264354at2759"/>
<dbReference type="FunFam" id="3.40.50.10480:FF:000005">
    <property type="entry name" value="Similar to RNA processing factor 1"/>
    <property type="match status" value="1"/>
</dbReference>
<reference evidence="3" key="1">
    <citation type="submission" date="2022-10" db="EMBL/GenBank/DDBJ databases">
        <title>Tapping the CABI collections for fungal endophytes: first genome assemblies for Collariella, Neodidymelliopsis, Ascochyta clinopodiicola, Didymella pomorum, Didymosphaeria variabile, Neocosmospora piperis and Neocucurbitaria cava.</title>
        <authorList>
            <person name="Hill R."/>
        </authorList>
    </citation>
    <scope>NUCLEOTIDE SEQUENCE</scope>
    <source>
        <strain evidence="3">IMI 356814</strain>
    </source>
</reference>
<accession>A0A9W8Y4N0</accession>
<feature type="compositionally biased region" description="Basic residues" evidence="1">
    <location>
        <begin position="13"/>
        <end position="27"/>
    </location>
</feature>